<comment type="pathway">
    <text evidence="9">Phospholipid metabolism; phosphatidylethanolamine biosynthesis; phosphatidylethanolamine from ethanolamine: step 2/3.</text>
</comment>
<dbReference type="EC" id="2.7.7.14" evidence="10"/>
<keyword evidence="4 13" id="KW-0808">Transferase</keyword>
<evidence type="ECO:0000256" key="4">
    <source>
        <dbReference type="ARBA" id="ARBA00022679"/>
    </source>
</evidence>
<feature type="domain" description="Cytidyltransferase-like" evidence="12">
    <location>
        <begin position="389"/>
        <end position="510"/>
    </location>
</feature>
<keyword evidence="3" id="KW-0444">Lipid biosynthesis</keyword>
<dbReference type="InterPro" id="IPR004821">
    <property type="entry name" value="Cyt_trans-like"/>
</dbReference>
<keyword evidence="7" id="KW-0594">Phospholipid biosynthesis</keyword>
<dbReference type="EMBL" id="FOCP01000004">
    <property type="protein sequence ID" value="SEM92532.1"/>
    <property type="molecule type" value="Genomic_DNA"/>
</dbReference>
<protein>
    <recommendedName>
        <fullName evidence="10">ethanolamine-phosphate cytidylyltransferase</fullName>
        <ecNumber evidence="10">2.7.7.14</ecNumber>
    </recommendedName>
    <alternativeName>
        <fullName evidence="11">CTP:phosphoethanolamine cytidylyltransferase</fullName>
    </alternativeName>
</protein>
<dbReference type="Gene3D" id="3.40.50.620">
    <property type="entry name" value="HUPs"/>
    <property type="match status" value="1"/>
</dbReference>
<dbReference type="STRING" id="917.SAMN05216326_12013"/>
<dbReference type="GO" id="GO:0005737">
    <property type="term" value="C:cytoplasm"/>
    <property type="evidence" value="ECO:0007669"/>
    <property type="project" value="TreeGrafter"/>
</dbReference>
<evidence type="ECO:0000256" key="6">
    <source>
        <dbReference type="ARBA" id="ARBA00023098"/>
    </source>
</evidence>
<evidence type="ECO:0000259" key="12">
    <source>
        <dbReference type="Pfam" id="PF01467"/>
    </source>
</evidence>
<evidence type="ECO:0000313" key="13">
    <source>
        <dbReference type="EMBL" id="SEM92532.1"/>
    </source>
</evidence>
<keyword evidence="6" id="KW-0443">Lipid metabolism</keyword>
<dbReference type="RefSeq" id="WP_090628469.1">
    <property type="nucleotide sequence ID" value="NZ_FOCP01000004.1"/>
</dbReference>
<gene>
    <name evidence="13" type="ORF">SAMN05216325_104126</name>
</gene>
<evidence type="ECO:0000256" key="11">
    <source>
        <dbReference type="ARBA" id="ARBA00031473"/>
    </source>
</evidence>
<evidence type="ECO:0000256" key="8">
    <source>
        <dbReference type="ARBA" id="ARBA00023264"/>
    </source>
</evidence>
<comment type="pathway">
    <text evidence="1">Lipid metabolism.</text>
</comment>
<dbReference type="InterPro" id="IPR014729">
    <property type="entry name" value="Rossmann-like_a/b/a_fold"/>
</dbReference>
<dbReference type="UniPathway" id="UPA00558">
    <property type="reaction ID" value="UER00742"/>
</dbReference>
<evidence type="ECO:0000256" key="5">
    <source>
        <dbReference type="ARBA" id="ARBA00022695"/>
    </source>
</evidence>
<accession>A0A1H8CC45</accession>
<dbReference type="SUPFAM" id="SSF52374">
    <property type="entry name" value="Nucleotidylyl transferase"/>
    <property type="match status" value="1"/>
</dbReference>
<comment type="similarity">
    <text evidence="2">Belongs to the cytidylyltransferase family.</text>
</comment>
<dbReference type="PANTHER" id="PTHR45780">
    <property type="entry name" value="ETHANOLAMINE-PHOSPHATE CYTIDYLYLTRANSFERASE"/>
    <property type="match status" value="1"/>
</dbReference>
<organism evidence="13 14">
    <name type="scientific">Nitrosomonas marina</name>
    <dbReference type="NCBI Taxonomy" id="917"/>
    <lineage>
        <taxon>Bacteria</taxon>
        <taxon>Pseudomonadati</taxon>
        <taxon>Pseudomonadota</taxon>
        <taxon>Betaproteobacteria</taxon>
        <taxon>Nitrosomonadales</taxon>
        <taxon>Nitrosomonadaceae</taxon>
        <taxon>Nitrosomonas</taxon>
    </lineage>
</organism>
<evidence type="ECO:0000256" key="2">
    <source>
        <dbReference type="ARBA" id="ARBA00010101"/>
    </source>
</evidence>
<sequence>MKKITLNKMDSEALLQSKQNIEAGRLEEAGDLLNVLKKKLPLHADVARLWCAWALRTDRAQEVPVYARQLFLAAGNEAEKAHWAHLLGTSYFYTLDLQRSLEYFGKALDQLSELTRSGKVPAPKKKKKPRVAGESIFASGHAEQLLWSTCAMLSGEGIPAFPYAGTLLGLEREGKLLDFDKDIDIAVWLPLFEQCCAVLEKHGWSAVPLRIGYQNYRDFIHQESGITLDVCGLEKCNNQQIVGGFMLPNYSEDYQRVTVFPNFDLTQRTTPLGKIWYPEQPEKILTSFYGDWRTPNPFWDTVISSLNLKKFTSLVRCYGYHRLVKSWLSGDLIKAWSYAYQIAIKDPDDVQVLRARQWLERIITRTGQVLPHWPQNRPQQRVYTRMVADLFHVGHINFLRAAKSLGTHLTVCVVSDQRVLENKGKLPVMTQTERAAAVAACRHVDTVITESPVNATIEFMQQHGFDMYTFACADERERSDKYRQCSMLPKTMIRELDYTPGISSTEIVRRILKNVEDKQ</sequence>
<dbReference type="OrthoDB" id="9802794at2"/>
<dbReference type="InterPro" id="IPR044608">
    <property type="entry name" value="Ect1/PCYT2"/>
</dbReference>
<evidence type="ECO:0000313" key="14">
    <source>
        <dbReference type="Proteomes" id="UP000199459"/>
    </source>
</evidence>
<keyword evidence="5" id="KW-0548">Nucleotidyltransferase</keyword>
<proteinExistence type="inferred from homology"/>
<dbReference type="GO" id="GO:0006646">
    <property type="term" value="P:phosphatidylethanolamine biosynthetic process"/>
    <property type="evidence" value="ECO:0007669"/>
    <property type="project" value="UniProtKB-UniPathway"/>
</dbReference>
<evidence type="ECO:0000256" key="3">
    <source>
        <dbReference type="ARBA" id="ARBA00022516"/>
    </source>
</evidence>
<evidence type="ECO:0000256" key="9">
    <source>
        <dbReference type="ARBA" id="ARBA00024191"/>
    </source>
</evidence>
<reference evidence="13 14" key="1">
    <citation type="submission" date="2016-10" db="EMBL/GenBank/DDBJ databases">
        <authorList>
            <person name="de Groot N.N."/>
        </authorList>
    </citation>
    <scope>NUCLEOTIDE SEQUENCE [LARGE SCALE GENOMIC DNA]</scope>
    <source>
        <strain evidence="13 14">Nm22</strain>
    </source>
</reference>
<dbReference type="PANTHER" id="PTHR45780:SF2">
    <property type="entry name" value="ETHANOLAMINE-PHOSPHATE CYTIDYLYLTRANSFERASE"/>
    <property type="match status" value="1"/>
</dbReference>
<dbReference type="NCBIfam" id="TIGR00125">
    <property type="entry name" value="cyt_tran_rel"/>
    <property type="match status" value="1"/>
</dbReference>
<evidence type="ECO:0000256" key="1">
    <source>
        <dbReference type="ARBA" id="ARBA00005189"/>
    </source>
</evidence>
<evidence type="ECO:0000256" key="7">
    <source>
        <dbReference type="ARBA" id="ARBA00023209"/>
    </source>
</evidence>
<dbReference type="GO" id="GO:0004306">
    <property type="term" value="F:ethanolamine-phosphate cytidylyltransferase activity"/>
    <property type="evidence" value="ECO:0007669"/>
    <property type="project" value="UniProtKB-EC"/>
</dbReference>
<keyword evidence="8" id="KW-1208">Phospholipid metabolism</keyword>
<dbReference type="Proteomes" id="UP000199459">
    <property type="component" value="Unassembled WGS sequence"/>
</dbReference>
<evidence type="ECO:0000256" key="10">
    <source>
        <dbReference type="ARBA" id="ARBA00024221"/>
    </source>
</evidence>
<dbReference type="Pfam" id="PF01467">
    <property type="entry name" value="CTP_transf_like"/>
    <property type="match status" value="1"/>
</dbReference>
<name>A0A1H8CC45_9PROT</name>
<dbReference type="AlphaFoldDB" id="A0A1H8CC45"/>